<dbReference type="Proteomes" id="UP000732105">
    <property type="component" value="Unassembled WGS sequence"/>
</dbReference>
<dbReference type="RefSeq" id="WP_171594617.1">
    <property type="nucleotide sequence ID" value="NZ_RZNH01000006.1"/>
</dbReference>
<comment type="caution">
    <text evidence="9">The sequence shown here is derived from an EMBL/GenBank/DDBJ whole genome shotgun (WGS) entry which is preliminary data.</text>
</comment>
<feature type="transmembrane region" description="Helical" evidence="6">
    <location>
        <begin position="300"/>
        <end position="328"/>
    </location>
</feature>
<feature type="domain" description="Cytochrome C biogenesis protein transmembrane" evidence="7">
    <location>
        <begin position="179"/>
        <end position="391"/>
    </location>
</feature>
<keyword evidence="3" id="KW-0201">Cytochrome c-type biogenesis</keyword>
<dbReference type="PANTHER" id="PTHR32234">
    <property type="entry name" value="THIOL:DISULFIDE INTERCHANGE PROTEIN DSBD"/>
    <property type="match status" value="1"/>
</dbReference>
<evidence type="ECO:0000256" key="1">
    <source>
        <dbReference type="ARBA" id="ARBA00004141"/>
    </source>
</evidence>
<evidence type="ECO:0000313" key="9">
    <source>
        <dbReference type="EMBL" id="NOU59340.1"/>
    </source>
</evidence>
<dbReference type="InterPro" id="IPR003834">
    <property type="entry name" value="Cyt_c_assmbl_TM_dom"/>
</dbReference>
<dbReference type="Pfam" id="PF02683">
    <property type="entry name" value="DsbD_TM"/>
    <property type="match status" value="1"/>
</dbReference>
<feature type="transmembrane region" description="Helical" evidence="6">
    <location>
        <begin position="408"/>
        <end position="431"/>
    </location>
</feature>
<dbReference type="EMBL" id="RZNH01000006">
    <property type="protein sequence ID" value="NOU59340.1"/>
    <property type="molecule type" value="Genomic_DNA"/>
</dbReference>
<sequence length="663" mass="73941">MKGKITILAILMMVFSGLSFGQVIEPTKWKVEFSKKDVKVGDELDVVFKATIDKTWHVYSNDFDPDLGPILITFEFAANSSYERVGDVKPINAHKKYDDIWEGEVSYFENEGEMRQTIKVKELPLHVAGTFEFQTCSDETGQCVMGDDEFDLKIGNVEEKAIVADASTSENKESKKGLWAIFIAAFVGGLLAIVTPCVFPMIPMTVSYFMHSGGGNKAKGRMNAFFYGFSIIAIYTVIGTILAVVMGPDFANFLSTHWVPNILFFLIFVLFAFSFFGMFEITMPSWMVNKSVANEDKGGFMGSFFMAFTLVLVSFSCTGPIVGSILVASAGGEVLMPIIGMLGFSLAFALPFTLFAIFPGWLNNLPKSGGWLNSVKVVLGFLELALGLKFLSVADQTYHWGLLDREVYIAIWIVIFTLLGFYLLGKLMFAHDSPLKSISVPRLMLAIASFSFVVYMIPGMFGAPLKMLSGFTPPQATHDFNLSQIVRENSGGGAPAHNTAHKAKYSDFLHLPHGLQGYFDYDEALEASKREGKPIFVDFTGHGCVNCREMEANVWSDPEVLKRLQEDFIVVALYVDDKKKLPEDQWYVSEYDGKKKKTIGKQNADLQIRKYNVNAQPYYVLLDENGNDLTEPTAYDLDVSKFVKFLDEGKENFKKKVTAQTVK</sequence>
<proteinExistence type="predicted"/>
<dbReference type="Gene3D" id="3.40.30.10">
    <property type="entry name" value="Glutaredoxin"/>
    <property type="match status" value="1"/>
</dbReference>
<evidence type="ECO:0000256" key="3">
    <source>
        <dbReference type="ARBA" id="ARBA00022748"/>
    </source>
</evidence>
<reference evidence="9 10" key="1">
    <citation type="submission" date="2018-12" db="EMBL/GenBank/DDBJ databases">
        <title>Marinifilum JC070 sp. nov., a marine bacterium isolated from Yongle Blue Hole in the South China Sea.</title>
        <authorList>
            <person name="Fu T."/>
        </authorList>
    </citation>
    <scope>NUCLEOTIDE SEQUENCE [LARGE SCALE GENOMIC DNA]</scope>
    <source>
        <strain evidence="9 10">JC070</strain>
    </source>
</reference>
<gene>
    <name evidence="9" type="ORF">ELS83_05875</name>
</gene>
<comment type="subcellular location">
    <subcellularLocation>
        <location evidence="1">Membrane</location>
        <topology evidence="1">Multi-pass membrane protein</topology>
    </subcellularLocation>
</comment>
<evidence type="ECO:0000256" key="4">
    <source>
        <dbReference type="ARBA" id="ARBA00022989"/>
    </source>
</evidence>
<feature type="transmembrane region" description="Helical" evidence="6">
    <location>
        <begin position="370"/>
        <end position="388"/>
    </location>
</feature>
<accession>A0ABX1WTB4</accession>
<dbReference type="InterPro" id="IPR036249">
    <property type="entry name" value="Thioredoxin-like_sf"/>
</dbReference>
<dbReference type="SUPFAM" id="SSF52833">
    <property type="entry name" value="Thioredoxin-like"/>
    <property type="match status" value="1"/>
</dbReference>
<feature type="transmembrane region" description="Helical" evidence="6">
    <location>
        <begin position="178"/>
        <end position="203"/>
    </location>
</feature>
<evidence type="ECO:0000256" key="6">
    <source>
        <dbReference type="SAM" id="Phobius"/>
    </source>
</evidence>
<feature type="transmembrane region" description="Helical" evidence="6">
    <location>
        <begin position="443"/>
        <end position="465"/>
    </location>
</feature>
<evidence type="ECO:0000313" key="10">
    <source>
        <dbReference type="Proteomes" id="UP000732105"/>
    </source>
</evidence>
<keyword evidence="4 6" id="KW-1133">Transmembrane helix</keyword>
<evidence type="ECO:0000256" key="5">
    <source>
        <dbReference type="ARBA" id="ARBA00023136"/>
    </source>
</evidence>
<dbReference type="PANTHER" id="PTHR32234:SF0">
    <property type="entry name" value="THIOL:DISULFIDE INTERCHANGE PROTEIN DSBD"/>
    <property type="match status" value="1"/>
</dbReference>
<dbReference type="InterPro" id="IPR028250">
    <property type="entry name" value="DsbDN"/>
</dbReference>
<evidence type="ECO:0000259" key="8">
    <source>
        <dbReference type="Pfam" id="PF11412"/>
    </source>
</evidence>
<evidence type="ECO:0000259" key="7">
    <source>
        <dbReference type="Pfam" id="PF02683"/>
    </source>
</evidence>
<keyword evidence="10" id="KW-1185">Reference proteome</keyword>
<protein>
    <submittedName>
        <fullName evidence="9">DUF255 domain-containing protein</fullName>
    </submittedName>
</protein>
<keyword evidence="5 6" id="KW-0472">Membrane</keyword>
<keyword evidence="2 6" id="KW-0812">Transmembrane</keyword>
<dbReference type="Pfam" id="PF11412">
    <property type="entry name" value="DsbD_N"/>
    <property type="match status" value="1"/>
</dbReference>
<feature type="transmembrane region" description="Helical" evidence="6">
    <location>
        <begin position="224"/>
        <end position="246"/>
    </location>
</feature>
<organism evidence="9 10">
    <name type="scientific">Marinifilum caeruleilacunae</name>
    <dbReference type="NCBI Taxonomy" id="2499076"/>
    <lineage>
        <taxon>Bacteria</taxon>
        <taxon>Pseudomonadati</taxon>
        <taxon>Bacteroidota</taxon>
        <taxon>Bacteroidia</taxon>
        <taxon>Marinilabiliales</taxon>
        <taxon>Marinifilaceae</taxon>
    </lineage>
</organism>
<name>A0ABX1WTB4_9BACT</name>
<evidence type="ECO:0000256" key="2">
    <source>
        <dbReference type="ARBA" id="ARBA00022692"/>
    </source>
</evidence>
<feature type="transmembrane region" description="Helical" evidence="6">
    <location>
        <begin position="334"/>
        <end position="358"/>
    </location>
</feature>
<feature type="transmembrane region" description="Helical" evidence="6">
    <location>
        <begin position="258"/>
        <end position="279"/>
    </location>
</feature>
<feature type="domain" description="Thiol:disulfide interchange protein DsbD N-terminal" evidence="8">
    <location>
        <begin position="40"/>
        <end position="151"/>
    </location>
</feature>
<dbReference type="Pfam" id="PF13899">
    <property type="entry name" value="Thioredoxin_7"/>
    <property type="match status" value="1"/>
</dbReference>